<evidence type="ECO:0008006" key="3">
    <source>
        <dbReference type="Google" id="ProtNLM"/>
    </source>
</evidence>
<sequence length="57" mass="5864">MAELADRAGMTEIECIEEGGTAPTVAPLRHLAAALDAEVRLTAGHDLGPVRSEAHAA</sequence>
<evidence type="ECO:0000313" key="1">
    <source>
        <dbReference type="EMBL" id="SEG93251.1"/>
    </source>
</evidence>
<name>A0A1H6E7L3_9ACTN</name>
<gene>
    <name evidence="1" type="ORF">SAMN05444920_10874</name>
</gene>
<dbReference type="EMBL" id="FNVT01000008">
    <property type="protein sequence ID" value="SEG93251.1"/>
    <property type="molecule type" value="Genomic_DNA"/>
</dbReference>
<dbReference type="AlphaFoldDB" id="A0A1H6E7L3"/>
<dbReference type="Proteomes" id="UP000236732">
    <property type="component" value="Unassembled WGS sequence"/>
</dbReference>
<protein>
    <recommendedName>
        <fullName evidence="3">Helix-turn-helix</fullName>
    </recommendedName>
</protein>
<keyword evidence="2" id="KW-1185">Reference proteome</keyword>
<proteinExistence type="predicted"/>
<dbReference type="RefSeq" id="WP_200824272.1">
    <property type="nucleotide sequence ID" value="NZ_FNVT01000008.1"/>
</dbReference>
<organism evidence="1 2">
    <name type="scientific">Nonomuraea solani</name>
    <dbReference type="NCBI Taxonomy" id="1144553"/>
    <lineage>
        <taxon>Bacteria</taxon>
        <taxon>Bacillati</taxon>
        <taxon>Actinomycetota</taxon>
        <taxon>Actinomycetes</taxon>
        <taxon>Streptosporangiales</taxon>
        <taxon>Streptosporangiaceae</taxon>
        <taxon>Nonomuraea</taxon>
    </lineage>
</organism>
<accession>A0A1H6E7L3</accession>
<evidence type="ECO:0000313" key="2">
    <source>
        <dbReference type="Proteomes" id="UP000236732"/>
    </source>
</evidence>
<reference evidence="1 2" key="1">
    <citation type="submission" date="2016-10" db="EMBL/GenBank/DDBJ databases">
        <authorList>
            <person name="de Groot N.N."/>
        </authorList>
    </citation>
    <scope>NUCLEOTIDE SEQUENCE [LARGE SCALE GENOMIC DNA]</scope>
    <source>
        <strain evidence="1 2">CGMCC 4.7037</strain>
    </source>
</reference>